<dbReference type="AlphaFoldDB" id="A0A7X2T338"/>
<keyword evidence="2" id="KW-1185">Reference proteome</keyword>
<dbReference type="Gene3D" id="1.10.287.1080">
    <property type="entry name" value="MazG-like"/>
    <property type="match status" value="1"/>
</dbReference>
<evidence type="ECO:0000313" key="2">
    <source>
        <dbReference type="Proteomes" id="UP000470082"/>
    </source>
</evidence>
<proteinExistence type="predicted"/>
<sequence length="102" mass="11887">MKVQINSNTVKETNQVWGYNDITCMAMEEFAEAIQAVNKVKRFPKDSKMYEKLNEEIADVLVIIDQLEELGMVDQNAVQQFIDFKQKRQASRNREMLSLKAK</sequence>
<dbReference type="SUPFAM" id="SSF101386">
    <property type="entry name" value="all-alpha NTP pyrophosphatases"/>
    <property type="match status" value="1"/>
</dbReference>
<dbReference type="EMBL" id="VUMM01000003">
    <property type="protein sequence ID" value="MSS01010.1"/>
    <property type="molecule type" value="Genomic_DNA"/>
</dbReference>
<accession>A0A7X2T338</accession>
<organism evidence="1 2">
    <name type="scientific">Floccifex porci</name>
    <dbReference type="NCBI Taxonomy" id="2606629"/>
    <lineage>
        <taxon>Bacteria</taxon>
        <taxon>Bacillati</taxon>
        <taxon>Bacillota</taxon>
        <taxon>Erysipelotrichia</taxon>
        <taxon>Erysipelotrichales</taxon>
        <taxon>Erysipelotrichaceae</taxon>
        <taxon>Floccifex</taxon>
    </lineage>
</organism>
<comment type="caution">
    <text evidence="1">The sequence shown here is derived from an EMBL/GenBank/DDBJ whole genome shotgun (WGS) entry which is preliminary data.</text>
</comment>
<reference evidence="1 2" key="1">
    <citation type="submission" date="2019-08" db="EMBL/GenBank/DDBJ databases">
        <title>In-depth cultivation of the pig gut microbiome towards novel bacterial diversity and tailored functional studies.</title>
        <authorList>
            <person name="Wylensek D."/>
            <person name="Hitch T.C.A."/>
            <person name="Clavel T."/>
        </authorList>
    </citation>
    <scope>NUCLEOTIDE SEQUENCE [LARGE SCALE GENOMIC DNA]</scope>
    <source>
        <strain evidence="1 2">LKV-178-WT-2G</strain>
    </source>
</reference>
<protein>
    <submittedName>
        <fullName evidence="1">Uncharacterized protein</fullName>
    </submittedName>
</protein>
<evidence type="ECO:0000313" key="1">
    <source>
        <dbReference type="EMBL" id="MSS01010.1"/>
    </source>
</evidence>
<gene>
    <name evidence="1" type="ORF">FYJ50_02565</name>
</gene>
<name>A0A7X2T338_9FIRM</name>
<dbReference type="Proteomes" id="UP000470082">
    <property type="component" value="Unassembled WGS sequence"/>
</dbReference>
<dbReference type="RefSeq" id="WP_154459486.1">
    <property type="nucleotide sequence ID" value="NZ_JAQYTQ010000017.1"/>
</dbReference>